<dbReference type="InterPro" id="IPR036250">
    <property type="entry name" value="AcylCo_DH-like_C"/>
</dbReference>
<accession>A0ABP8WJW3</accession>
<evidence type="ECO:0000313" key="2">
    <source>
        <dbReference type="EMBL" id="GAA4691061.1"/>
    </source>
</evidence>
<name>A0ABP8WJW3_9PSEU</name>
<keyword evidence="3" id="KW-1185">Reference proteome</keyword>
<organism evidence="2 3">
    <name type="scientific">Pseudonocardia yuanmonensis</name>
    <dbReference type="NCBI Taxonomy" id="1095914"/>
    <lineage>
        <taxon>Bacteria</taxon>
        <taxon>Bacillati</taxon>
        <taxon>Actinomycetota</taxon>
        <taxon>Actinomycetes</taxon>
        <taxon>Pseudonocardiales</taxon>
        <taxon>Pseudonocardiaceae</taxon>
        <taxon>Pseudonocardia</taxon>
    </lineage>
</organism>
<evidence type="ECO:0000256" key="1">
    <source>
        <dbReference type="SAM" id="MobiDB-lite"/>
    </source>
</evidence>
<proteinExistence type="predicted"/>
<gene>
    <name evidence="2" type="ORF">GCM10023215_29880</name>
</gene>
<dbReference type="EMBL" id="BAABIC010000009">
    <property type="protein sequence ID" value="GAA4691061.1"/>
    <property type="molecule type" value="Genomic_DNA"/>
</dbReference>
<feature type="region of interest" description="Disordered" evidence="1">
    <location>
        <begin position="30"/>
        <end position="51"/>
    </location>
</feature>
<reference evidence="3" key="1">
    <citation type="journal article" date="2019" name="Int. J. Syst. Evol. Microbiol.">
        <title>The Global Catalogue of Microorganisms (GCM) 10K type strain sequencing project: providing services to taxonomists for standard genome sequencing and annotation.</title>
        <authorList>
            <consortium name="The Broad Institute Genomics Platform"/>
            <consortium name="The Broad Institute Genome Sequencing Center for Infectious Disease"/>
            <person name="Wu L."/>
            <person name="Ma J."/>
        </authorList>
    </citation>
    <scope>NUCLEOTIDE SEQUENCE [LARGE SCALE GENOMIC DNA]</scope>
    <source>
        <strain evidence="3">JCM 18055</strain>
    </source>
</reference>
<dbReference type="Proteomes" id="UP001500325">
    <property type="component" value="Unassembled WGS sequence"/>
</dbReference>
<dbReference type="SUPFAM" id="SSF47203">
    <property type="entry name" value="Acyl-CoA dehydrogenase C-terminal domain-like"/>
    <property type="match status" value="1"/>
</dbReference>
<protein>
    <recommendedName>
        <fullName evidence="4">Acyl-CoA dehydrogenase/oxidase C-terminal domain-containing protein</fullName>
    </recommendedName>
</protein>
<sequence length="120" mass="12990">MTAVSSQVAHATANTKGGVKIGKVQLVRAMLADRRPRPPGRPRGCRAGPSREYAGVRAGHTIVRGTARAFVSGGDRRSHLGHEAVLHRTLYDDVRLLRLYEGTSEIQRRLIVGSGLVRGN</sequence>
<dbReference type="RefSeq" id="WP_345381102.1">
    <property type="nucleotide sequence ID" value="NZ_BAABIC010000009.1"/>
</dbReference>
<evidence type="ECO:0008006" key="4">
    <source>
        <dbReference type="Google" id="ProtNLM"/>
    </source>
</evidence>
<comment type="caution">
    <text evidence="2">The sequence shown here is derived from an EMBL/GenBank/DDBJ whole genome shotgun (WGS) entry which is preliminary data.</text>
</comment>
<evidence type="ECO:0000313" key="3">
    <source>
        <dbReference type="Proteomes" id="UP001500325"/>
    </source>
</evidence>